<feature type="compositionally biased region" description="Acidic residues" evidence="6">
    <location>
        <begin position="384"/>
        <end position="402"/>
    </location>
</feature>
<evidence type="ECO:0000256" key="8">
    <source>
        <dbReference type="SAM" id="SignalP"/>
    </source>
</evidence>
<dbReference type="Pfam" id="PF02535">
    <property type="entry name" value="Zip"/>
    <property type="match status" value="2"/>
</dbReference>
<dbReference type="InterPro" id="IPR003689">
    <property type="entry name" value="ZIP"/>
</dbReference>
<evidence type="ECO:0000256" key="3">
    <source>
        <dbReference type="ARBA" id="ARBA00022692"/>
    </source>
</evidence>
<reference evidence="9 10" key="1">
    <citation type="submission" date="2019-07" db="EMBL/GenBank/DDBJ databases">
        <authorList>
            <person name="Jastrzebski P J."/>
            <person name="Paukszto L."/>
            <person name="Jastrzebski P J."/>
        </authorList>
    </citation>
    <scope>NUCLEOTIDE SEQUENCE [LARGE SCALE GENOMIC DNA]</scope>
    <source>
        <strain evidence="9 10">WMS-il1</strain>
    </source>
</reference>
<keyword evidence="4 7" id="KW-1133">Transmembrane helix</keyword>
<dbReference type="InterPro" id="IPR050799">
    <property type="entry name" value="ZIP_Transporter"/>
</dbReference>
<evidence type="ECO:0000313" key="9">
    <source>
        <dbReference type="EMBL" id="VUZ40482.1"/>
    </source>
</evidence>
<proteinExistence type="inferred from homology"/>
<gene>
    <name evidence="9" type="ORF">WMSIL1_LOCUS1379</name>
</gene>
<feature type="transmembrane region" description="Helical" evidence="7">
    <location>
        <begin position="210"/>
        <end position="232"/>
    </location>
</feature>
<evidence type="ECO:0000256" key="2">
    <source>
        <dbReference type="ARBA" id="ARBA00006939"/>
    </source>
</evidence>
<dbReference type="GO" id="GO:0005886">
    <property type="term" value="C:plasma membrane"/>
    <property type="evidence" value="ECO:0007669"/>
    <property type="project" value="TreeGrafter"/>
</dbReference>
<dbReference type="GO" id="GO:0030003">
    <property type="term" value="P:intracellular monoatomic cation homeostasis"/>
    <property type="evidence" value="ECO:0007669"/>
    <property type="project" value="TreeGrafter"/>
</dbReference>
<feature type="compositionally biased region" description="Basic and acidic residues" evidence="6">
    <location>
        <begin position="372"/>
        <end position="382"/>
    </location>
</feature>
<evidence type="ECO:0000256" key="4">
    <source>
        <dbReference type="ARBA" id="ARBA00022989"/>
    </source>
</evidence>
<dbReference type="GO" id="GO:0140410">
    <property type="term" value="F:monoatomic cation:bicarbonate symporter activity"/>
    <property type="evidence" value="ECO:0007669"/>
    <property type="project" value="TreeGrafter"/>
</dbReference>
<evidence type="ECO:0000256" key="1">
    <source>
        <dbReference type="ARBA" id="ARBA00004141"/>
    </source>
</evidence>
<organism evidence="9 10">
    <name type="scientific">Hymenolepis diminuta</name>
    <name type="common">Rat tapeworm</name>
    <dbReference type="NCBI Taxonomy" id="6216"/>
    <lineage>
        <taxon>Eukaryota</taxon>
        <taxon>Metazoa</taxon>
        <taxon>Spiralia</taxon>
        <taxon>Lophotrochozoa</taxon>
        <taxon>Platyhelminthes</taxon>
        <taxon>Cestoda</taxon>
        <taxon>Eucestoda</taxon>
        <taxon>Cyclophyllidea</taxon>
        <taxon>Hymenolepididae</taxon>
        <taxon>Hymenolepis</taxon>
    </lineage>
</organism>
<dbReference type="AlphaFoldDB" id="A0A564XZP0"/>
<keyword evidence="10" id="KW-1185">Reference proteome</keyword>
<feature type="signal peptide" evidence="8">
    <location>
        <begin position="1"/>
        <end position="28"/>
    </location>
</feature>
<accession>A0A564XZP0</accession>
<evidence type="ECO:0000313" key="10">
    <source>
        <dbReference type="Proteomes" id="UP000321570"/>
    </source>
</evidence>
<evidence type="ECO:0008006" key="11">
    <source>
        <dbReference type="Google" id="ProtNLM"/>
    </source>
</evidence>
<feature type="chain" id="PRO_5021897485" description="Zinc transporter ZIP10" evidence="8">
    <location>
        <begin position="29"/>
        <end position="626"/>
    </location>
</feature>
<dbReference type="GO" id="GO:0005385">
    <property type="term" value="F:zinc ion transmembrane transporter activity"/>
    <property type="evidence" value="ECO:0007669"/>
    <property type="project" value="TreeGrafter"/>
</dbReference>
<dbReference type="GO" id="GO:0071578">
    <property type="term" value="P:zinc ion import across plasma membrane"/>
    <property type="evidence" value="ECO:0007669"/>
    <property type="project" value="TreeGrafter"/>
</dbReference>
<protein>
    <recommendedName>
        <fullName evidence="11">Zinc transporter ZIP10</fullName>
    </recommendedName>
</protein>
<dbReference type="Proteomes" id="UP000321570">
    <property type="component" value="Unassembled WGS sequence"/>
</dbReference>
<dbReference type="PANTHER" id="PTHR12191:SF37">
    <property type="entry name" value="ZINC TRANSPORTER FOI"/>
    <property type="match status" value="1"/>
</dbReference>
<feature type="region of interest" description="Disordered" evidence="6">
    <location>
        <begin position="274"/>
        <end position="305"/>
    </location>
</feature>
<feature type="transmembrane region" description="Helical" evidence="7">
    <location>
        <begin position="595"/>
        <end position="616"/>
    </location>
</feature>
<evidence type="ECO:0000256" key="5">
    <source>
        <dbReference type="ARBA" id="ARBA00023136"/>
    </source>
</evidence>
<keyword evidence="8" id="KW-0732">Signal</keyword>
<comment type="similarity">
    <text evidence="2">Belongs to the ZIP transporter (TC 2.A.5) family.</text>
</comment>
<dbReference type="PANTHER" id="PTHR12191">
    <property type="entry name" value="SOLUTE CARRIER FAMILY 39"/>
    <property type="match status" value="1"/>
</dbReference>
<feature type="compositionally biased region" description="Polar residues" evidence="6">
    <location>
        <begin position="284"/>
        <end position="305"/>
    </location>
</feature>
<keyword evidence="3 7" id="KW-0812">Transmembrane</keyword>
<feature type="transmembrane region" description="Helical" evidence="7">
    <location>
        <begin position="556"/>
        <end position="574"/>
    </location>
</feature>
<name>A0A564XZP0_HYMDI</name>
<comment type="subcellular location">
    <subcellularLocation>
        <location evidence="1">Membrane</location>
        <topology evidence="1">Multi-pass membrane protein</topology>
    </subcellularLocation>
</comment>
<evidence type="ECO:0000256" key="6">
    <source>
        <dbReference type="SAM" id="MobiDB-lite"/>
    </source>
</evidence>
<keyword evidence="5 7" id="KW-0472">Membrane</keyword>
<feature type="compositionally biased region" description="Basic and acidic residues" evidence="6">
    <location>
        <begin position="403"/>
        <end position="417"/>
    </location>
</feature>
<feature type="transmembrane region" description="Helical" evidence="7">
    <location>
        <begin position="156"/>
        <end position="181"/>
    </location>
</feature>
<evidence type="ECO:0000256" key="7">
    <source>
        <dbReference type="SAM" id="Phobius"/>
    </source>
</evidence>
<feature type="compositionally biased region" description="Basic residues" evidence="6">
    <location>
        <begin position="418"/>
        <end position="457"/>
    </location>
</feature>
<sequence length="626" mass="68981">MRGILLNRLHHCNLFVGLIFLFIHPSEMHEHLEGYPLKVNSSEHLDLLFAKYKNGSTICDHDLDHLISDMRKPEEKCFSAMDIVNGSLDKKAFQAILPTLVFDLVEHGCFGKLSIDNPKSTSQDWKVWTASISAVIIISISGLVVVALVPMMSRKIYNVVTQFLIALSVGSLIGDAFLHLIPHALLSDGLSRHGHSHESNENDGNLHDTFVWKAMIVIVGIYAFFLTERITIIGQNHASMRRLKRNEKLKSLSPNSLENGKEPISNGIVALTGQSSSLTSPSSHGTNNEPFVDLNQRTPGENPCTNRIGVDEINCELDERSPSGTRHLCNRPPSRPLDNARCSEFLADDQGANINGVTKNAVSLNLEDNEEEGSRKNVKFEGDYSNDDDEDSESEDEDDDHDEVNKKADKAIQEGHGHHTHGHGHHHYHGHGHSHRHGHARRSPLHPSKPHGHHHGHSHDLSSVKAIAWTIVAGDGLHNFCDGIAIGASFADDLNGGLSTALAVLCHELPHELGDFAVLLHAGMSVKAALFYNTLSSILCAAGMVLGVLLGSMPAVNLWLFLLTAGMFVYIALVDMMPELATSRMHGYRTCHLPTVLFFWQNVGMIIGVVIMLLIAKYEKHMPNSF</sequence>
<dbReference type="EMBL" id="CABIJS010000033">
    <property type="protein sequence ID" value="VUZ40482.1"/>
    <property type="molecule type" value="Genomic_DNA"/>
</dbReference>
<feature type="region of interest" description="Disordered" evidence="6">
    <location>
        <begin position="364"/>
        <end position="459"/>
    </location>
</feature>
<feature type="transmembrane region" description="Helical" evidence="7">
    <location>
        <begin position="530"/>
        <end position="550"/>
    </location>
</feature>
<feature type="transmembrane region" description="Helical" evidence="7">
    <location>
        <begin position="127"/>
        <end position="149"/>
    </location>
</feature>